<reference evidence="1" key="1">
    <citation type="submission" date="2014-08" db="EMBL/GenBank/DDBJ databases">
        <authorList>
            <person name="Falentin Helene"/>
        </authorList>
    </citation>
    <scope>NUCLEOTIDE SEQUENCE</scope>
</reference>
<accession>A0A068VNU8</accession>
<gene>
    <name evidence="1" type="ORF">PFCIRM138_11920</name>
</gene>
<proteinExistence type="predicted"/>
<organism evidence="1">
    <name type="scientific">Propionibacterium freudenreichii subsp. freudenreichii</name>
    <dbReference type="NCBI Taxonomy" id="66712"/>
    <lineage>
        <taxon>Bacteria</taxon>
        <taxon>Bacillati</taxon>
        <taxon>Actinomycetota</taxon>
        <taxon>Actinomycetes</taxon>
        <taxon>Propionibacteriales</taxon>
        <taxon>Propionibacteriaceae</taxon>
        <taxon>Propionibacterium</taxon>
    </lineage>
</organism>
<dbReference type="AlphaFoldDB" id="A0A068VNU8"/>
<name>A0A068VNU8_PROFF</name>
<protein>
    <submittedName>
        <fullName evidence="1">Uncharacterized protein</fullName>
    </submittedName>
</protein>
<evidence type="ECO:0000313" key="1">
    <source>
        <dbReference type="EMBL" id="CEP27106.1"/>
    </source>
</evidence>
<sequence>MTNDTLMFGDHDQQCSVAM</sequence>
<dbReference type="EMBL" id="LM676427">
    <property type="protein sequence ID" value="CEP27106.1"/>
    <property type="molecule type" value="Genomic_DNA"/>
</dbReference>